<protein>
    <recommendedName>
        <fullName evidence="2">PiggyBac transposable element-derived protein domain-containing protein</fullName>
    </recommendedName>
</protein>
<organism evidence="3 4">
    <name type="scientific">Rotaria sordida</name>
    <dbReference type="NCBI Taxonomy" id="392033"/>
    <lineage>
        <taxon>Eukaryota</taxon>
        <taxon>Metazoa</taxon>
        <taxon>Spiralia</taxon>
        <taxon>Gnathifera</taxon>
        <taxon>Rotifera</taxon>
        <taxon>Eurotatoria</taxon>
        <taxon>Bdelloidea</taxon>
        <taxon>Philodinida</taxon>
        <taxon>Philodinidae</taxon>
        <taxon>Rotaria</taxon>
    </lineage>
</organism>
<evidence type="ECO:0000313" key="3">
    <source>
        <dbReference type="EMBL" id="CAF3838471.1"/>
    </source>
</evidence>
<keyword evidence="1" id="KW-0732">Signal</keyword>
<accession>A0A819DJ62</accession>
<dbReference type="PANTHER" id="PTHR46599">
    <property type="entry name" value="PIGGYBAC TRANSPOSABLE ELEMENT-DERIVED PROTEIN 4"/>
    <property type="match status" value="1"/>
</dbReference>
<reference evidence="3" key="1">
    <citation type="submission" date="2021-02" db="EMBL/GenBank/DDBJ databases">
        <authorList>
            <person name="Nowell W R."/>
        </authorList>
    </citation>
    <scope>NUCLEOTIDE SEQUENCE</scope>
</reference>
<feature type="domain" description="PiggyBac transposable element-derived protein" evidence="2">
    <location>
        <begin position="99"/>
        <end position="246"/>
    </location>
</feature>
<dbReference type="InterPro" id="IPR029526">
    <property type="entry name" value="PGBD"/>
</dbReference>
<evidence type="ECO:0000259" key="2">
    <source>
        <dbReference type="Pfam" id="PF13843"/>
    </source>
</evidence>
<dbReference type="AlphaFoldDB" id="A0A819DJ62"/>
<feature type="chain" id="PRO_5032757409" description="PiggyBac transposable element-derived protein domain-containing protein" evidence="1">
    <location>
        <begin position="19"/>
        <end position="299"/>
    </location>
</feature>
<dbReference type="Proteomes" id="UP000663874">
    <property type="component" value="Unassembled WGS sequence"/>
</dbReference>
<evidence type="ECO:0000313" key="4">
    <source>
        <dbReference type="Proteomes" id="UP000663874"/>
    </source>
</evidence>
<name>A0A819DJ62_9BILA</name>
<dbReference type="Pfam" id="PF13843">
    <property type="entry name" value="DDE_Tnp_1_7"/>
    <property type="match status" value="1"/>
</dbReference>
<dbReference type="PANTHER" id="PTHR46599:SF3">
    <property type="entry name" value="PIGGYBAC TRANSPOSABLE ELEMENT-DERIVED PROTEIN 4"/>
    <property type="match status" value="1"/>
</dbReference>
<evidence type="ECO:0000256" key="1">
    <source>
        <dbReference type="SAM" id="SignalP"/>
    </source>
</evidence>
<feature type="signal peptide" evidence="1">
    <location>
        <begin position="1"/>
        <end position="18"/>
    </location>
</feature>
<comment type="caution">
    <text evidence="3">The sequence shown here is derived from an EMBL/GenBank/DDBJ whole genome shotgun (WGS) entry which is preliminary data.</text>
</comment>
<proteinExistence type="predicted"/>
<dbReference type="EMBL" id="CAJOBE010002700">
    <property type="protein sequence ID" value="CAF3838471.1"/>
    <property type="molecule type" value="Genomic_DNA"/>
</dbReference>
<sequence>MGILIIITVMVPTTIVLTKNKNLSIVITTITSTSTTTTITTTTANISSGDEIDFDTNDLLVHQTSSRRWSTGNFSPTLFEFTGEPGVRISTTETSHLLDYFEPFINEEIVNHIVAETNRYQLQNPVGERQNMARWKDTTLPEMYSFLATIILTGILSKNRIRDYWSTDNLISTPIFIQTFTRNRFQDLLRFLHFSNNDLDDADRLVKIKPIIIALKDKFSNSAHPGKNLAIDESLMLWKGRLAFKQNPLANNFISPIYCISGILKEIFFYTKNILKNIYTTTTGRNKVLTDSGNSVRPA</sequence>
<gene>
    <name evidence="3" type="ORF">FNK824_LOCUS17194</name>
</gene>